<accession>A0ABZ2RT92</accession>
<keyword evidence="1" id="KW-1133">Transmembrane helix</keyword>
<keyword evidence="3" id="KW-1185">Reference proteome</keyword>
<evidence type="ECO:0000313" key="3">
    <source>
        <dbReference type="Proteomes" id="UP001477443"/>
    </source>
</evidence>
<dbReference type="NCBIfam" id="NF045962">
    <property type="entry name" value="MAG2810_fam"/>
    <property type="match status" value="1"/>
</dbReference>
<keyword evidence="1" id="KW-0472">Membrane</keyword>
<protein>
    <recommendedName>
        <fullName evidence="4">DUF3137 domain-containing protein</fullName>
    </recommendedName>
</protein>
<name>A0ABZ2RT92_9BACT</name>
<evidence type="ECO:0000313" key="2">
    <source>
        <dbReference type="EMBL" id="WXL29328.1"/>
    </source>
</evidence>
<evidence type="ECO:0008006" key="4">
    <source>
        <dbReference type="Google" id="ProtNLM"/>
    </source>
</evidence>
<gene>
    <name evidence="2" type="ORF">WG617_01605</name>
</gene>
<keyword evidence="1" id="KW-0812">Transmembrane</keyword>
<proteinExistence type="predicted"/>
<dbReference type="EMBL" id="CP148067">
    <property type="protein sequence ID" value="WXL29328.1"/>
    <property type="molecule type" value="Genomic_DNA"/>
</dbReference>
<feature type="transmembrane region" description="Helical" evidence="1">
    <location>
        <begin position="92"/>
        <end position="111"/>
    </location>
</feature>
<evidence type="ECO:0000256" key="1">
    <source>
        <dbReference type="SAM" id="Phobius"/>
    </source>
</evidence>
<organism evidence="2 3">
    <name type="scientific">Mycoplasmopsis felifaucium</name>
    <dbReference type="NCBI Taxonomy" id="35768"/>
    <lineage>
        <taxon>Bacteria</taxon>
        <taxon>Bacillati</taxon>
        <taxon>Mycoplasmatota</taxon>
        <taxon>Mycoplasmoidales</taxon>
        <taxon>Metamycoplasmataceae</taxon>
        <taxon>Mycoplasmopsis</taxon>
    </lineage>
</organism>
<dbReference type="Proteomes" id="UP001477443">
    <property type="component" value="Chromosome"/>
</dbReference>
<sequence length="422" mass="49194">MNNYNLILSKDKFREQQYTTIKNATESKINTFFKQKENAKRLSLATVGFLTTLILFIVGVVLLVTTVSLNIYTTLGLKRGNWLFDNSKPFFWTMYSISLAISLICGVCYTITKRERISLKRDVILSFNGRNIIDYLFKYIGLNPKYDFNEMGAKIINYSSINFYKNTSNFADLANYNLVLGKYELYEATTKNQYFKLQNLLYHDNSWVDISSVDNKTFKKLMKYNANVYKTRVELDENVRRFGIAAKILNINKDFNITLFDANNNYSSTELFKIVLDKQFDSIVLNAKRNVLLSEWLEDENNLKYLKELHEFITSINIYNPAKKQHIKKNSIKSLSLVLRNQEAFIWFDTNCELLDLAFSSYTLKAPEIVDIITNKIIDDFYLVYLLIQLLAPFGLDLVLKIDEKKVHDVNELKTSENDSEL</sequence>
<reference evidence="2" key="1">
    <citation type="submission" date="2024-03" db="EMBL/GenBank/DDBJ databases">
        <title>Complete genome sequence of Mycoplasma felifaucium Z921 isolated from the trachea of a cheetah.</title>
        <authorList>
            <person name="Spergser J."/>
        </authorList>
    </citation>
    <scope>NUCLEOTIDE SEQUENCE [LARGE SCALE GENOMIC DNA]</scope>
    <source>
        <strain evidence="2">Z921</strain>
    </source>
</reference>
<feature type="transmembrane region" description="Helical" evidence="1">
    <location>
        <begin position="42"/>
        <end position="72"/>
    </location>
</feature>
<dbReference type="RefSeq" id="WP_338822942.1">
    <property type="nucleotide sequence ID" value="NZ_CP148067.1"/>
</dbReference>